<dbReference type="SUPFAM" id="SSF55048">
    <property type="entry name" value="Probable ACP-binding domain of malonyl-CoA ACP transacylase"/>
    <property type="match status" value="1"/>
</dbReference>
<dbReference type="InterPro" id="IPR050858">
    <property type="entry name" value="Mal-CoA-ACP_Trans/PKS_FabD"/>
</dbReference>
<evidence type="ECO:0000256" key="1">
    <source>
        <dbReference type="ARBA" id="ARBA00013258"/>
    </source>
</evidence>
<dbReference type="NCBIfam" id="TIGR03131">
    <property type="entry name" value="malonate_mdcH"/>
    <property type="match status" value="1"/>
</dbReference>
<name>A0A1I1Z8J0_9GAMM</name>
<gene>
    <name evidence="6" type="ORF">SAMN02799615_00619</name>
</gene>
<dbReference type="InterPro" id="IPR016036">
    <property type="entry name" value="Malonyl_transacylase_ACP-bd"/>
</dbReference>
<dbReference type="EMBL" id="FONH01000002">
    <property type="protein sequence ID" value="SFE26813.1"/>
    <property type="molecule type" value="Genomic_DNA"/>
</dbReference>
<dbReference type="STRING" id="500610.SAMN02799615_00619"/>
<reference evidence="7" key="1">
    <citation type="submission" date="2016-10" db="EMBL/GenBank/DDBJ databases">
        <authorList>
            <person name="Varghese N."/>
            <person name="Submissions S."/>
        </authorList>
    </citation>
    <scope>NUCLEOTIDE SEQUENCE [LARGE SCALE GENOMIC DNA]</scope>
    <source>
        <strain evidence="7">UNC178MFTsu3.1</strain>
    </source>
</reference>
<evidence type="ECO:0000313" key="7">
    <source>
        <dbReference type="Proteomes" id="UP000199477"/>
    </source>
</evidence>
<dbReference type="InterPro" id="IPR016035">
    <property type="entry name" value="Acyl_Trfase/lysoPLipase"/>
</dbReference>
<evidence type="ECO:0000256" key="3">
    <source>
        <dbReference type="ARBA" id="ARBA00023315"/>
    </source>
</evidence>
<dbReference type="PANTHER" id="PTHR42681:SF1">
    <property type="entry name" value="MALONYL-COA-ACYL CARRIER PROTEIN TRANSACYLASE, MITOCHONDRIAL"/>
    <property type="match status" value="1"/>
</dbReference>
<dbReference type="Proteomes" id="UP000199477">
    <property type="component" value="Unassembled WGS sequence"/>
</dbReference>
<evidence type="ECO:0000256" key="4">
    <source>
        <dbReference type="ARBA" id="ARBA00048462"/>
    </source>
</evidence>
<dbReference type="GO" id="GO:0004314">
    <property type="term" value="F:[acyl-carrier-protein] S-malonyltransferase activity"/>
    <property type="evidence" value="ECO:0007669"/>
    <property type="project" value="UniProtKB-EC"/>
</dbReference>
<dbReference type="AlphaFoldDB" id="A0A1I1Z8J0"/>
<keyword evidence="3" id="KW-0012">Acyltransferase</keyword>
<dbReference type="GO" id="GO:0006633">
    <property type="term" value="P:fatty acid biosynthetic process"/>
    <property type="evidence" value="ECO:0007669"/>
    <property type="project" value="TreeGrafter"/>
</dbReference>
<dbReference type="Pfam" id="PF00698">
    <property type="entry name" value="Acyl_transf_1"/>
    <property type="match status" value="1"/>
</dbReference>
<proteinExistence type="predicted"/>
<keyword evidence="2" id="KW-0808">Transferase</keyword>
<comment type="catalytic activity">
    <reaction evidence="4">
        <text>holo-[ACP] + malonyl-CoA = malonyl-[ACP] + CoA</text>
        <dbReference type="Rhea" id="RHEA:41792"/>
        <dbReference type="Rhea" id="RHEA-COMP:9623"/>
        <dbReference type="Rhea" id="RHEA-COMP:9685"/>
        <dbReference type="ChEBI" id="CHEBI:57287"/>
        <dbReference type="ChEBI" id="CHEBI:57384"/>
        <dbReference type="ChEBI" id="CHEBI:64479"/>
        <dbReference type="ChEBI" id="CHEBI:78449"/>
        <dbReference type="EC" id="2.3.1.39"/>
    </reaction>
</comment>
<organism evidence="6 7">
    <name type="scientific">Dyella marensis</name>
    <dbReference type="NCBI Taxonomy" id="500610"/>
    <lineage>
        <taxon>Bacteria</taxon>
        <taxon>Pseudomonadati</taxon>
        <taxon>Pseudomonadota</taxon>
        <taxon>Gammaproteobacteria</taxon>
        <taxon>Lysobacterales</taxon>
        <taxon>Rhodanobacteraceae</taxon>
        <taxon>Dyella</taxon>
    </lineage>
</organism>
<dbReference type="InterPro" id="IPR017554">
    <property type="entry name" value="Malonate_deCOase_MdcHsu"/>
</dbReference>
<dbReference type="Gene3D" id="3.40.366.10">
    <property type="entry name" value="Malonyl-Coenzyme A Acyl Carrier Protein, domain 2"/>
    <property type="match status" value="1"/>
</dbReference>
<dbReference type="EC" id="2.3.1.39" evidence="1"/>
<evidence type="ECO:0000259" key="5">
    <source>
        <dbReference type="SMART" id="SM00827"/>
    </source>
</evidence>
<dbReference type="SUPFAM" id="SSF52151">
    <property type="entry name" value="FabD/lysophospholipase-like"/>
    <property type="match status" value="1"/>
</dbReference>
<dbReference type="Gene3D" id="3.30.70.250">
    <property type="entry name" value="Malonyl-CoA ACP transacylase, ACP-binding"/>
    <property type="match status" value="1"/>
</dbReference>
<protein>
    <recommendedName>
        <fullName evidence="1">[acyl-carrier-protein] S-malonyltransferase</fullName>
        <ecNumber evidence="1">2.3.1.39</ecNumber>
    </recommendedName>
</protein>
<sequence length="308" mass="32606">MSVLFTFPGQGAQRPGMLHRLPDKAIVRETLDETAAVLGRSIDALDDDTSLRSTEAVQLCLLVAGVAASRALAAMGARPGMVCGLSVGAFPAAVVAGALEFADAVRLVALRGRLMEQAFPHGYGMTAIDGLMPAMLESLLADVRSEGLPVYLANLNSDTQLVIAGSDEAMAIASGRARERGARRSHRLRMSVPSHCALLDAPAANYAHAFDHVALRPPRVTYLSSSLARPLFRPEDIAADLARNMARQVLWRDSMRAAWERGARLAVEMPPGRSLTRLAQGSFDGIALAVDGNRLDGIAAAMAAAEAE</sequence>
<dbReference type="SMART" id="SM00827">
    <property type="entry name" value="PKS_AT"/>
    <property type="match status" value="1"/>
</dbReference>
<dbReference type="InterPro" id="IPR014043">
    <property type="entry name" value="Acyl_transferase_dom"/>
</dbReference>
<dbReference type="GO" id="GO:0005829">
    <property type="term" value="C:cytosol"/>
    <property type="evidence" value="ECO:0007669"/>
    <property type="project" value="TreeGrafter"/>
</dbReference>
<evidence type="ECO:0000256" key="2">
    <source>
        <dbReference type="ARBA" id="ARBA00022679"/>
    </source>
</evidence>
<accession>A0A1I1Z8J0</accession>
<dbReference type="InterPro" id="IPR001227">
    <property type="entry name" value="Ac_transferase_dom_sf"/>
</dbReference>
<evidence type="ECO:0000313" key="6">
    <source>
        <dbReference type="EMBL" id="SFE26813.1"/>
    </source>
</evidence>
<dbReference type="RefSeq" id="WP_026634051.1">
    <property type="nucleotide sequence ID" value="NZ_FONH01000002.1"/>
</dbReference>
<dbReference type="PANTHER" id="PTHR42681">
    <property type="entry name" value="MALONYL-COA-ACYL CARRIER PROTEIN TRANSACYLASE, MITOCHONDRIAL"/>
    <property type="match status" value="1"/>
</dbReference>
<keyword evidence="7" id="KW-1185">Reference proteome</keyword>
<feature type="domain" description="Malonyl-CoA:ACP transacylase (MAT)" evidence="5">
    <location>
        <begin position="6"/>
        <end position="306"/>
    </location>
</feature>